<dbReference type="RefSeq" id="WP_047252326.1">
    <property type="nucleotide sequence ID" value="NZ_CP011545.1"/>
</dbReference>
<reference evidence="7 8" key="1">
    <citation type="journal article" date="2015" name="Genome Announc.">
        <title>Complete Genome Sequence of the Type Strain Corynebacterium testudinoris DSM 44614, Recovered from Necrotic Lesions in the Mouth of a Tortoise.</title>
        <authorList>
            <person name="Ruckert C."/>
            <person name="Kriete M."/>
            <person name="Jaenicke S."/>
            <person name="Winkler A."/>
            <person name="Tauch A."/>
        </authorList>
    </citation>
    <scope>NUCLEOTIDE SEQUENCE [LARGE SCALE GENOMIC DNA]</scope>
    <source>
        <strain evidence="7 8">DSM 44614</strain>
    </source>
</reference>
<feature type="transmembrane region" description="Helical" evidence="6">
    <location>
        <begin position="316"/>
        <end position="343"/>
    </location>
</feature>
<dbReference type="Proteomes" id="UP000035540">
    <property type="component" value="Chromosome"/>
</dbReference>
<keyword evidence="4 6" id="KW-1133">Transmembrane helix</keyword>
<feature type="transmembrane region" description="Helical" evidence="6">
    <location>
        <begin position="140"/>
        <end position="160"/>
    </location>
</feature>
<evidence type="ECO:0000256" key="6">
    <source>
        <dbReference type="SAM" id="Phobius"/>
    </source>
</evidence>
<dbReference type="GO" id="GO:0005886">
    <property type="term" value="C:plasma membrane"/>
    <property type="evidence" value="ECO:0007669"/>
    <property type="project" value="UniProtKB-SubCell"/>
</dbReference>
<sequence>MSDQGSDDVRSDAASRENRRELARGGSLSFVGSACSALLGFVLTIVITQLMGAEGAGVIFQATGVFAVVLAFAKVGLDSTAIYLLPRVRLDDVGRIRSTIMAFLLIAGVISVSFAVALQLVAPVLWPGSDNPVSASVRALAVFIPFGAVVIIAAAILRALGSVKEYVLVSNIAIPALRPPLVAIAAVATGSVVVVSVAWALPLALMVLVVAVMIAGHVRREESGTPGRVLPSRDQLRQIVGFAAPRTASAGLEQAIIWVDVLIIGWLLSDEAAGIYGGAARFIQAGLIVDAALRVVVSPRFSSLLHQGKTGATRDLYVTATIWLVLIASPIYVLLAVFSPVFLGLLGPDFPQGSTALTILAVGIMVTFLAGNIHSLLIMSGRSGWAAINKVIVLAINVVGNLIVVPEWGIEGAAAVWAFSMLFDACLAAWEVHYFLGIRAPLWEVTRPLVLVLATCAVPALIILGLWGSSVGTLLLAAAVGAVLFLCACWFARRSLRLENLMSMLRSRG</sequence>
<protein>
    <submittedName>
        <fullName evidence="7">Uncharacterized protein</fullName>
    </submittedName>
</protein>
<keyword evidence="8" id="KW-1185">Reference proteome</keyword>
<evidence type="ECO:0000256" key="1">
    <source>
        <dbReference type="ARBA" id="ARBA00004651"/>
    </source>
</evidence>
<dbReference type="PANTHER" id="PTHR30250:SF11">
    <property type="entry name" value="O-ANTIGEN TRANSPORTER-RELATED"/>
    <property type="match status" value="1"/>
</dbReference>
<reference evidence="8" key="2">
    <citation type="submission" date="2015-05" db="EMBL/GenBank/DDBJ databases">
        <title>Complete genome sequence of Corynebacterium testudinoris DSM 44614, recovered from necrotic lesions in the mouth of a tortoise.</title>
        <authorList>
            <person name="Ruckert C."/>
            <person name="Albersmeier A."/>
            <person name="Winkler A."/>
            <person name="Tauch A."/>
        </authorList>
    </citation>
    <scope>NUCLEOTIDE SEQUENCE [LARGE SCALE GENOMIC DNA]</scope>
    <source>
        <strain evidence="8">DSM 44614</strain>
    </source>
</reference>
<keyword evidence="3 6" id="KW-0812">Transmembrane</keyword>
<feature type="transmembrane region" description="Helical" evidence="6">
    <location>
        <begin position="416"/>
        <end position="436"/>
    </location>
</feature>
<evidence type="ECO:0000256" key="4">
    <source>
        <dbReference type="ARBA" id="ARBA00022989"/>
    </source>
</evidence>
<dbReference type="AlphaFoldDB" id="A0A0G3H7R3"/>
<dbReference type="Pfam" id="PF01943">
    <property type="entry name" value="Polysacc_synt"/>
    <property type="match status" value="1"/>
</dbReference>
<keyword evidence="5 6" id="KW-0472">Membrane</keyword>
<dbReference type="InterPro" id="IPR002797">
    <property type="entry name" value="Polysacc_synth"/>
</dbReference>
<comment type="subcellular location">
    <subcellularLocation>
        <location evidence="1">Cell membrane</location>
        <topology evidence="1">Multi-pass membrane protein</topology>
    </subcellularLocation>
</comment>
<dbReference type="InterPro" id="IPR050833">
    <property type="entry name" value="Poly_Biosynth_Transport"/>
</dbReference>
<evidence type="ECO:0000256" key="2">
    <source>
        <dbReference type="ARBA" id="ARBA00022475"/>
    </source>
</evidence>
<name>A0A0G3H7R3_9CORY</name>
<dbReference type="PANTHER" id="PTHR30250">
    <property type="entry name" value="PST FAMILY PREDICTED COLANIC ACID TRANSPORTER"/>
    <property type="match status" value="1"/>
</dbReference>
<dbReference type="KEGG" id="cted:CTEST_02115"/>
<gene>
    <name evidence="7" type="ORF">CTEST_02115</name>
</gene>
<keyword evidence="2" id="KW-1003">Cell membrane</keyword>
<accession>A0A0G3H7R3</accession>
<proteinExistence type="predicted"/>
<feature type="transmembrane region" description="Helical" evidence="6">
    <location>
        <begin position="355"/>
        <end position="379"/>
    </location>
</feature>
<feature type="transmembrane region" description="Helical" evidence="6">
    <location>
        <begin position="448"/>
        <end position="468"/>
    </location>
</feature>
<dbReference type="OrthoDB" id="3246908at2"/>
<feature type="transmembrane region" description="Helical" evidence="6">
    <location>
        <begin position="391"/>
        <end position="410"/>
    </location>
</feature>
<feature type="transmembrane region" description="Helical" evidence="6">
    <location>
        <begin position="172"/>
        <end position="193"/>
    </location>
</feature>
<evidence type="ECO:0000313" key="8">
    <source>
        <dbReference type="Proteomes" id="UP000035540"/>
    </source>
</evidence>
<feature type="transmembrane region" description="Helical" evidence="6">
    <location>
        <begin position="98"/>
        <end position="120"/>
    </location>
</feature>
<dbReference type="EMBL" id="CP011545">
    <property type="protein sequence ID" value="AKK07878.1"/>
    <property type="molecule type" value="Genomic_DNA"/>
</dbReference>
<evidence type="ECO:0000256" key="3">
    <source>
        <dbReference type="ARBA" id="ARBA00022692"/>
    </source>
</evidence>
<dbReference type="CDD" id="cd13128">
    <property type="entry name" value="MATE_Wzx_like"/>
    <property type="match status" value="1"/>
</dbReference>
<feature type="transmembrane region" description="Helical" evidence="6">
    <location>
        <begin position="28"/>
        <end position="52"/>
    </location>
</feature>
<dbReference type="STRING" id="136857.CTEST_02115"/>
<evidence type="ECO:0000256" key="5">
    <source>
        <dbReference type="ARBA" id="ARBA00023136"/>
    </source>
</evidence>
<feature type="transmembrane region" description="Helical" evidence="6">
    <location>
        <begin position="58"/>
        <end position="77"/>
    </location>
</feature>
<feature type="transmembrane region" description="Helical" evidence="6">
    <location>
        <begin position="474"/>
        <end position="492"/>
    </location>
</feature>
<dbReference type="PATRIC" id="fig|136857.5.peg.413"/>
<feature type="transmembrane region" description="Helical" evidence="6">
    <location>
        <begin position="199"/>
        <end position="218"/>
    </location>
</feature>
<evidence type="ECO:0000313" key="7">
    <source>
        <dbReference type="EMBL" id="AKK07878.1"/>
    </source>
</evidence>
<organism evidence="7 8">
    <name type="scientific">Corynebacterium testudinoris</name>
    <dbReference type="NCBI Taxonomy" id="136857"/>
    <lineage>
        <taxon>Bacteria</taxon>
        <taxon>Bacillati</taxon>
        <taxon>Actinomycetota</taxon>
        <taxon>Actinomycetes</taxon>
        <taxon>Mycobacteriales</taxon>
        <taxon>Corynebacteriaceae</taxon>
        <taxon>Corynebacterium</taxon>
    </lineage>
</organism>